<evidence type="ECO:0000256" key="1">
    <source>
        <dbReference type="SAM" id="Phobius"/>
    </source>
</evidence>
<keyword evidence="3" id="KW-1185">Reference proteome</keyword>
<keyword evidence="1" id="KW-0812">Transmembrane</keyword>
<feature type="transmembrane region" description="Helical" evidence="1">
    <location>
        <begin position="118"/>
        <end position="139"/>
    </location>
</feature>
<keyword evidence="1" id="KW-1133">Transmembrane helix</keyword>
<dbReference type="Proteomes" id="UP001176940">
    <property type="component" value="Unassembled WGS sequence"/>
</dbReference>
<evidence type="ECO:0000313" key="2">
    <source>
        <dbReference type="EMBL" id="CAJ0950646.1"/>
    </source>
</evidence>
<feature type="transmembrane region" description="Helical" evidence="1">
    <location>
        <begin position="68"/>
        <end position="90"/>
    </location>
</feature>
<proteinExistence type="predicted"/>
<dbReference type="EMBL" id="CAUEEQ010031983">
    <property type="protein sequence ID" value="CAJ0950646.1"/>
    <property type="molecule type" value="Genomic_DNA"/>
</dbReference>
<dbReference type="PANTHER" id="PTHR14969:SF14">
    <property type="entry name" value="SPHINGOSINE-1-PHOSPHATE PHOSPHATASE 2"/>
    <property type="match status" value="1"/>
</dbReference>
<evidence type="ECO:0000313" key="3">
    <source>
        <dbReference type="Proteomes" id="UP001176940"/>
    </source>
</evidence>
<organism evidence="2 3">
    <name type="scientific">Ranitomeya imitator</name>
    <name type="common">mimic poison frog</name>
    <dbReference type="NCBI Taxonomy" id="111125"/>
    <lineage>
        <taxon>Eukaryota</taxon>
        <taxon>Metazoa</taxon>
        <taxon>Chordata</taxon>
        <taxon>Craniata</taxon>
        <taxon>Vertebrata</taxon>
        <taxon>Euteleostomi</taxon>
        <taxon>Amphibia</taxon>
        <taxon>Batrachia</taxon>
        <taxon>Anura</taxon>
        <taxon>Neobatrachia</taxon>
        <taxon>Hyloidea</taxon>
        <taxon>Dendrobatidae</taxon>
        <taxon>Dendrobatinae</taxon>
        <taxon>Ranitomeya</taxon>
    </lineage>
</organism>
<protein>
    <recommendedName>
        <fullName evidence="4">Sphingosine-1-phosphate phosphatase 2</fullName>
    </recommendedName>
</protein>
<gene>
    <name evidence="2" type="ORF">RIMI_LOCUS13107459</name>
</gene>
<reference evidence="2" key="1">
    <citation type="submission" date="2023-07" db="EMBL/GenBank/DDBJ databases">
        <authorList>
            <person name="Stuckert A."/>
        </authorList>
    </citation>
    <scope>NUCLEOTIDE SEQUENCE</scope>
</reference>
<sequence length="152" mass="17027">MKCPWIRGVSSVRIFGVGIPEQIMWEKDVRIASRSFFSDVNCLIPSWIFSLRHGNQGKHRVTKRGPALSYLMFTLVTSEDIAGSIVMYIGQASKDLLKWPRPSCPPVVKLETRVEAEYGMPSTHAIAATAISFTFLLAAMERYQVGDCFIVV</sequence>
<evidence type="ECO:0008006" key="4">
    <source>
        <dbReference type="Google" id="ProtNLM"/>
    </source>
</evidence>
<keyword evidence="1" id="KW-0472">Membrane</keyword>
<accession>A0ABN9LTW7</accession>
<dbReference type="PANTHER" id="PTHR14969">
    <property type="entry name" value="SPHINGOSINE-1-PHOSPHATE PHOSPHOHYDROLASE"/>
    <property type="match status" value="1"/>
</dbReference>
<name>A0ABN9LTW7_9NEOB</name>
<comment type="caution">
    <text evidence="2">The sequence shown here is derived from an EMBL/GenBank/DDBJ whole genome shotgun (WGS) entry which is preliminary data.</text>
</comment>